<keyword evidence="2" id="KW-1185">Reference proteome</keyword>
<name>A0A915KKM3_ROMCU</name>
<dbReference type="GO" id="GO:0005576">
    <property type="term" value="C:extracellular region"/>
    <property type="evidence" value="ECO:0007669"/>
    <property type="project" value="InterPro"/>
</dbReference>
<reference evidence="3" key="1">
    <citation type="submission" date="2022-11" db="UniProtKB">
        <authorList>
            <consortium name="WormBaseParasite"/>
        </authorList>
    </citation>
    <scope>IDENTIFICATION</scope>
</reference>
<dbReference type="Gene3D" id="4.10.75.10">
    <property type="entry name" value="Elafin-like"/>
    <property type="match status" value="1"/>
</dbReference>
<dbReference type="SUPFAM" id="SSF57256">
    <property type="entry name" value="Elafin-like"/>
    <property type="match status" value="1"/>
</dbReference>
<proteinExistence type="predicted"/>
<dbReference type="Pfam" id="PF00095">
    <property type="entry name" value="WAP"/>
    <property type="match status" value="1"/>
</dbReference>
<dbReference type="Proteomes" id="UP000887565">
    <property type="component" value="Unplaced"/>
</dbReference>
<organism evidence="2 3">
    <name type="scientific">Romanomermis culicivorax</name>
    <name type="common">Nematode worm</name>
    <dbReference type="NCBI Taxonomy" id="13658"/>
    <lineage>
        <taxon>Eukaryota</taxon>
        <taxon>Metazoa</taxon>
        <taxon>Ecdysozoa</taxon>
        <taxon>Nematoda</taxon>
        <taxon>Enoplea</taxon>
        <taxon>Dorylaimia</taxon>
        <taxon>Mermithida</taxon>
        <taxon>Mermithoidea</taxon>
        <taxon>Mermithidae</taxon>
        <taxon>Romanomermis</taxon>
    </lineage>
</organism>
<sequence length="103" mass="11447">MTYLELNEFSDLYVIFKLNISACDIPSLQKAKAGCHYDKSLNENGCPKNIIVCDVKPGQCPTDHEKGRKNIVIECDHSDEICDDAEKCCKIGRSRICVPPVAS</sequence>
<protein>
    <submittedName>
        <fullName evidence="3">WAP domain-containing protein</fullName>
    </submittedName>
</protein>
<dbReference type="PROSITE" id="PS51390">
    <property type="entry name" value="WAP"/>
    <property type="match status" value="1"/>
</dbReference>
<dbReference type="InterPro" id="IPR008197">
    <property type="entry name" value="WAP_dom"/>
</dbReference>
<evidence type="ECO:0000313" key="2">
    <source>
        <dbReference type="Proteomes" id="UP000887565"/>
    </source>
</evidence>
<feature type="domain" description="WAP" evidence="1">
    <location>
        <begin position="53"/>
        <end position="101"/>
    </location>
</feature>
<evidence type="ECO:0000313" key="3">
    <source>
        <dbReference type="WBParaSite" id="nRc.2.0.1.t38572-RA"/>
    </source>
</evidence>
<dbReference type="WBParaSite" id="nRc.2.0.1.t38572-RA">
    <property type="protein sequence ID" value="nRc.2.0.1.t38572-RA"/>
    <property type="gene ID" value="nRc.2.0.1.g38572"/>
</dbReference>
<accession>A0A915KKM3</accession>
<dbReference type="AlphaFoldDB" id="A0A915KKM3"/>
<dbReference type="GO" id="GO:0030414">
    <property type="term" value="F:peptidase inhibitor activity"/>
    <property type="evidence" value="ECO:0007669"/>
    <property type="project" value="InterPro"/>
</dbReference>
<dbReference type="InterPro" id="IPR036645">
    <property type="entry name" value="Elafin-like_sf"/>
</dbReference>
<evidence type="ECO:0000259" key="1">
    <source>
        <dbReference type="PROSITE" id="PS51390"/>
    </source>
</evidence>